<feature type="domain" description="Soluble ligand binding" evidence="3">
    <location>
        <begin position="500"/>
        <end position="554"/>
    </location>
</feature>
<dbReference type="EMBL" id="CP012040">
    <property type="protein sequence ID" value="AKP50065.1"/>
    <property type="molecule type" value="Genomic_DNA"/>
</dbReference>
<feature type="domain" description="Soluble ligand binding" evidence="3">
    <location>
        <begin position="328"/>
        <end position="372"/>
    </location>
</feature>
<dbReference type="RefSeq" id="WP_048640545.1">
    <property type="nucleotide sequence ID" value="NZ_CAXBGM010000046.1"/>
</dbReference>
<dbReference type="Proteomes" id="UP000036520">
    <property type="component" value="Chromosome"/>
</dbReference>
<evidence type="ECO:0000259" key="2">
    <source>
        <dbReference type="Pfam" id="PF02563"/>
    </source>
</evidence>
<evidence type="ECO:0000313" key="5">
    <source>
        <dbReference type="Proteomes" id="UP000036520"/>
    </source>
</evidence>
<protein>
    <submittedName>
        <fullName evidence="4">Soluble ligand binding domain-containing protein</fullName>
    </submittedName>
</protein>
<keyword evidence="1" id="KW-0732">Signal</keyword>
<dbReference type="STRING" id="320787.CA2015_0599"/>
<dbReference type="Pfam" id="PF02563">
    <property type="entry name" value="Poly_export"/>
    <property type="match status" value="1"/>
</dbReference>
<dbReference type="KEGG" id="camu:CA2015_0599"/>
<sequence>MIRKLIQNLKIAPVLFCFFIGSIGFSQTIQNIQNLKVDELSDAQIEQLIKRAESSGMNEVQLEALAIEKGMPASEISKLRQRIEALKSGNRDGAAKNSTVRSNQREVVGTVNRTTVFDSLRKSDPYYNLSPHQKKIYGYTLFHNRELNFNPSLNLPTPESYILGTGDQVLVDVYGASQAAFDMTISPEGKVLVPNVGPVNIGGSSVESARTRVRAALSKIYSGLNGPNPNTFLQLRVGNIRSIQVTMAGELNHPGTYTLPSFANVFNALYQAGGPNETGSFRNIQVYRKSKLVGQVDVYEFLVRGNENGNIILQDNDVIIVPPVQTRVELEGPVRRPGLFEMKSDESILDLVTFAGGFKSEAYKELLIVKRKTEKELRVDNVYKDDFETFAIKDGDLYVVGGVLERYNNRAQVTGAVFRPGEFAISDGMTVQGLVEIAGGIRGDAFSERATLYRTNPDFTMEVLTLDLGAILSGQAEDVVLKREDILNIPSKYDLKEEYYVQISGEVNRTGVFQFAKNMTVADLITKARGFKESASNANIEIARRVKDEVGGEIAEILTISIDGNLRISEEEKNVILAPFDHVFVRKSPGFQPEKIVYVEGEVFYPGGFTLEKRDERISDVLKRAGGLNDYAYPKGATLIRRTEFFKTKSEENIKLEQLESLHRNTVREGDIENAEAEGKLLDRIDDRMDLLRNEELKNSKDNNKTDSFSEDKYQFLGEEDSTVMEVATRDKELIGIDLGKILSQPGSKYDLILQEGDIISIPKELQTVRMRGEVLYPTTARYDVSRGFRNYISRSGGFTEQARKSRSYVVYANGDVHRTNRFLFFNFFPKIEPGAEIIVPQKPKREPMSVQAWIGIASSLATLGILIDRISN</sequence>
<feature type="domain" description="Soluble ligand binding" evidence="3">
    <location>
        <begin position="245"/>
        <end position="294"/>
    </location>
</feature>
<dbReference type="Gene3D" id="3.10.560.10">
    <property type="entry name" value="Outer membrane lipoprotein wza domain like"/>
    <property type="match status" value="6"/>
</dbReference>
<proteinExistence type="predicted"/>
<gene>
    <name evidence="4" type="ORF">CA2015_0599</name>
</gene>
<organism evidence="4 5">
    <name type="scientific">Cyclobacterium amurskyense</name>
    <dbReference type="NCBI Taxonomy" id="320787"/>
    <lineage>
        <taxon>Bacteria</taxon>
        <taxon>Pseudomonadati</taxon>
        <taxon>Bacteroidota</taxon>
        <taxon>Cytophagia</taxon>
        <taxon>Cytophagales</taxon>
        <taxon>Cyclobacteriaceae</taxon>
        <taxon>Cyclobacterium</taxon>
    </lineage>
</organism>
<evidence type="ECO:0000313" key="4">
    <source>
        <dbReference type="EMBL" id="AKP50065.1"/>
    </source>
</evidence>
<keyword evidence="5" id="KW-1185">Reference proteome</keyword>
<accession>A0A0H4PAC1</accession>
<dbReference type="InterPro" id="IPR049712">
    <property type="entry name" value="Poly_export"/>
</dbReference>
<feature type="domain" description="Soluble ligand binding" evidence="3">
    <location>
        <begin position="596"/>
        <end position="642"/>
    </location>
</feature>
<dbReference type="PANTHER" id="PTHR33619">
    <property type="entry name" value="POLYSACCHARIDE EXPORT PROTEIN GFCE-RELATED"/>
    <property type="match status" value="1"/>
</dbReference>
<dbReference type="PANTHER" id="PTHR33619:SF3">
    <property type="entry name" value="POLYSACCHARIDE EXPORT PROTEIN GFCE-RELATED"/>
    <property type="match status" value="1"/>
</dbReference>
<dbReference type="AlphaFoldDB" id="A0A0H4PAC1"/>
<evidence type="ECO:0000259" key="3">
    <source>
        <dbReference type="Pfam" id="PF10531"/>
    </source>
</evidence>
<dbReference type="OrthoDB" id="9808948at2"/>
<dbReference type="GO" id="GO:0015159">
    <property type="term" value="F:polysaccharide transmembrane transporter activity"/>
    <property type="evidence" value="ECO:0007669"/>
    <property type="project" value="InterPro"/>
</dbReference>
<name>A0A0H4PAC1_9BACT</name>
<feature type="domain" description="Soluble ligand binding" evidence="3">
    <location>
        <begin position="411"/>
        <end position="457"/>
    </location>
</feature>
<dbReference type="InterPro" id="IPR003715">
    <property type="entry name" value="Poly_export_N"/>
</dbReference>
<evidence type="ECO:0000256" key="1">
    <source>
        <dbReference type="ARBA" id="ARBA00022729"/>
    </source>
</evidence>
<dbReference type="InterPro" id="IPR019554">
    <property type="entry name" value="Soluble_ligand-bd"/>
</dbReference>
<reference evidence="4 5" key="1">
    <citation type="submission" date="2015-07" db="EMBL/GenBank/DDBJ databases">
        <authorList>
            <person name="Kim K.M."/>
        </authorList>
    </citation>
    <scope>NUCLEOTIDE SEQUENCE [LARGE SCALE GENOMIC DNA]</scope>
    <source>
        <strain evidence="4 5">KCTC 12363</strain>
    </source>
</reference>
<dbReference type="Pfam" id="PF10531">
    <property type="entry name" value="SLBB"/>
    <property type="match status" value="5"/>
</dbReference>
<feature type="domain" description="Polysaccharide export protein N-terminal" evidence="2">
    <location>
        <begin position="156"/>
        <end position="221"/>
    </location>
</feature>